<gene>
    <name evidence="2" type="ORF">CVLEPA_LOCUS21141</name>
</gene>
<evidence type="ECO:0000313" key="2">
    <source>
        <dbReference type="EMBL" id="CAK8689179.1"/>
    </source>
</evidence>
<protein>
    <submittedName>
        <fullName evidence="2">Uncharacterized protein</fullName>
    </submittedName>
</protein>
<keyword evidence="3" id="KW-1185">Reference proteome</keyword>
<sequence>MKMSIKNHLTFFNTKLIFLFLIGCGIIALGFIYHYIARITEPLTALKQVSAFEEFLYLTQYKCQATFKKQVSDILLPNICQEKDFWPYGRNAKYNECLVYSFLTESDFNVEKILGRYGCEVHVFNPKIVAGESRKNSLQ</sequence>
<proteinExistence type="predicted"/>
<organism evidence="2 3">
    <name type="scientific">Clavelina lepadiformis</name>
    <name type="common">Light-bulb sea squirt</name>
    <name type="synonym">Ascidia lepadiformis</name>
    <dbReference type="NCBI Taxonomy" id="159417"/>
    <lineage>
        <taxon>Eukaryota</taxon>
        <taxon>Metazoa</taxon>
        <taxon>Chordata</taxon>
        <taxon>Tunicata</taxon>
        <taxon>Ascidiacea</taxon>
        <taxon>Aplousobranchia</taxon>
        <taxon>Clavelinidae</taxon>
        <taxon>Clavelina</taxon>
    </lineage>
</organism>
<keyword evidence="1" id="KW-0812">Transmembrane</keyword>
<evidence type="ECO:0000313" key="3">
    <source>
        <dbReference type="Proteomes" id="UP001642483"/>
    </source>
</evidence>
<keyword evidence="1" id="KW-1133">Transmembrane helix</keyword>
<dbReference type="EMBL" id="CAWYQH010000108">
    <property type="protein sequence ID" value="CAK8689179.1"/>
    <property type="molecule type" value="Genomic_DNA"/>
</dbReference>
<dbReference type="Proteomes" id="UP001642483">
    <property type="component" value="Unassembled WGS sequence"/>
</dbReference>
<evidence type="ECO:0000256" key="1">
    <source>
        <dbReference type="SAM" id="Phobius"/>
    </source>
</evidence>
<comment type="caution">
    <text evidence="2">The sequence shown here is derived from an EMBL/GenBank/DDBJ whole genome shotgun (WGS) entry which is preliminary data.</text>
</comment>
<keyword evidence="1" id="KW-0472">Membrane</keyword>
<feature type="transmembrane region" description="Helical" evidence="1">
    <location>
        <begin position="12"/>
        <end position="36"/>
    </location>
</feature>
<reference evidence="2 3" key="1">
    <citation type="submission" date="2024-02" db="EMBL/GenBank/DDBJ databases">
        <authorList>
            <person name="Daric V."/>
            <person name="Darras S."/>
        </authorList>
    </citation>
    <scope>NUCLEOTIDE SEQUENCE [LARGE SCALE GENOMIC DNA]</scope>
</reference>
<name>A0ABP0GED0_CLALP</name>
<accession>A0ABP0GED0</accession>